<dbReference type="InterPro" id="IPR045877">
    <property type="entry name" value="ZFP36-like"/>
</dbReference>
<dbReference type="Pfam" id="PF00642">
    <property type="entry name" value="zf-CCCH"/>
    <property type="match status" value="1"/>
</dbReference>
<dbReference type="PROSITE" id="PS50103">
    <property type="entry name" value="ZF_C3H1"/>
    <property type="match status" value="1"/>
</dbReference>
<comment type="caution">
    <text evidence="8">The sequence shown here is derived from an EMBL/GenBank/DDBJ whole genome shotgun (WGS) entry which is preliminary data.</text>
</comment>
<evidence type="ECO:0000256" key="6">
    <source>
        <dbReference type="SAM" id="MobiDB-lite"/>
    </source>
</evidence>
<keyword evidence="4 5" id="KW-0862">Zinc</keyword>
<name>A0A834HHS1_RHOSS</name>
<organism evidence="8 9">
    <name type="scientific">Rhododendron simsii</name>
    <name type="common">Sims's rhododendron</name>
    <dbReference type="NCBI Taxonomy" id="118357"/>
    <lineage>
        <taxon>Eukaryota</taxon>
        <taxon>Viridiplantae</taxon>
        <taxon>Streptophyta</taxon>
        <taxon>Embryophyta</taxon>
        <taxon>Tracheophyta</taxon>
        <taxon>Spermatophyta</taxon>
        <taxon>Magnoliopsida</taxon>
        <taxon>eudicotyledons</taxon>
        <taxon>Gunneridae</taxon>
        <taxon>Pentapetalae</taxon>
        <taxon>asterids</taxon>
        <taxon>Ericales</taxon>
        <taxon>Ericaceae</taxon>
        <taxon>Ericoideae</taxon>
        <taxon>Rhodoreae</taxon>
        <taxon>Rhododendron</taxon>
    </lineage>
</organism>
<dbReference type="AlphaFoldDB" id="A0A834HHS1"/>
<feature type="region of interest" description="Disordered" evidence="6">
    <location>
        <begin position="9"/>
        <end position="38"/>
    </location>
</feature>
<evidence type="ECO:0000259" key="7">
    <source>
        <dbReference type="PROSITE" id="PS50103"/>
    </source>
</evidence>
<dbReference type="GO" id="GO:0003729">
    <property type="term" value="F:mRNA binding"/>
    <property type="evidence" value="ECO:0007669"/>
    <property type="project" value="InterPro"/>
</dbReference>
<proteinExistence type="predicted"/>
<feature type="domain" description="C3H1-type" evidence="7">
    <location>
        <begin position="39"/>
        <end position="66"/>
    </location>
</feature>
<reference evidence="8" key="1">
    <citation type="submission" date="2019-11" db="EMBL/GenBank/DDBJ databases">
        <authorList>
            <person name="Liu Y."/>
            <person name="Hou J."/>
            <person name="Li T.-Q."/>
            <person name="Guan C.-H."/>
            <person name="Wu X."/>
            <person name="Wu H.-Z."/>
            <person name="Ling F."/>
            <person name="Zhang R."/>
            <person name="Shi X.-G."/>
            <person name="Ren J.-P."/>
            <person name="Chen E.-F."/>
            <person name="Sun J.-M."/>
        </authorList>
    </citation>
    <scope>NUCLEOTIDE SEQUENCE</scope>
    <source>
        <strain evidence="8">Adult_tree_wgs_1</strain>
        <tissue evidence="8">Leaves</tissue>
    </source>
</reference>
<evidence type="ECO:0000256" key="4">
    <source>
        <dbReference type="ARBA" id="ARBA00022833"/>
    </source>
</evidence>
<dbReference type="GO" id="GO:0010468">
    <property type="term" value="P:regulation of gene expression"/>
    <property type="evidence" value="ECO:0007669"/>
    <property type="project" value="UniProtKB-ARBA"/>
</dbReference>
<dbReference type="EMBL" id="WJXA01000001">
    <property type="protein sequence ID" value="KAF7154103.1"/>
    <property type="molecule type" value="Genomic_DNA"/>
</dbReference>
<dbReference type="GO" id="GO:0051252">
    <property type="term" value="P:regulation of RNA metabolic process"/>
    <property type="evidence" value="ECO:0007669"/>
    <property type="project" value="UniProtKB-ARBA"/>
</dbReference>
<dbReference type="SUPFAM" id="SSF90229">
    <property type="entry name" value="CCCH zinc finger"/>
    <property type="match status" value="1"/>
</dbReference>
<evidence type="ECO:0000256" key="5">
    <source>
        <dbReference type="PROSITE-ProRule" id="PRU00723"/>
    </source>
</evidence>
<dbReference type="GO" id="GO:0008270">
    <property type="term" value="F:zinc ion binding"/>
    <property type="evidence" value="ECO:0007669"/>
    <property type="project" value="UniProtKB-KW"/>
</dbReference>
<evidence type="ECO:0000313" key="8">
    <source>
        <dbReference type="EMBL" id="KAF7154103.1"/>
    </source>
</evidence>
<sequence>MVREIIVNIGGSASGPPRRPPPPVAKNPPAGPGSGSASGFKTKLCEIFAKGTCTFGDRCHYAHGTDELRQMEEEEKIVKGDDDVELDATLEDLYMGGSLKVQALFGYEKTIKHLDECSPMLPFI</sequence>
<dbReference type="InterPro" id="IPR036855">
    <property type="entry name" value="Znf_CCCH_sf"/>
</dbReference>
<evidence type="ECO:0000256" key="2">
    <source>
        <dbReference type="ARBA" id="ARBA00022737"/>
    </source>
</evidence>
<keyword evidence="3 5" id="KW-0863">Zinc-finger</keyword>
<evidence type="ECO:0000256" key="1">
    <source>
        <dbReference type="ARBA" id="ARBA00022723"/>
    </source>
</evidence>
<keyword evidence="1 5" id="KW-0479">Metal-binding</keyword>
<dbReference type="Proteomes" id="UP000626092">
    <property type="component" value="Unassembled WGS sequence"/>
</dbReference>
<dbReference type="PANTHER" id="PTHR12547">
    <property type="entry name" value="CCCH ZINC FINGER/TIS11-RELATED"/>
    <property type="match status" value="1"/>
</dbReference>
<feature type="zinc finger region" description="C3H1-type" evidence="5">
    <location>
        <begin position="39"/>
        <end position="66"/>
    </location>
</feature>
<keyword evidence="2" id="KW-0677">Repeat</keyword>
<dbReference type="SMART" id="SM00356">
    <property type="entry name" value="ZnF_C3H1"/>
    <property type="match status" value="1"/>
</dbReference>
<evidence type="ECO:0000313" key="9">
    <source>
        <dbReference type="Proteomes" id="UP000626092"/>
    </source>
</evidence>
<feature type="compositionally biased region" description="Pro residues" evidence="6">
    <location>
        <begin position="17"/>
        <end position="31"/>
    </location>
</feature>
<accession>A0A834HHS1</accession>
<evidence type="ECO:0000256" key="3">
    <source>
        <dbReference type="ARBA" id="ARBA00022771"/>
    </source>
</evidence>
<protein>
    <recommendedName>
        <fullName evidence="7">C3H1-type domain-containing protein</fullName>
    </recommendedName>
</protein>
<keyword evidence="9" id="KW-1185">Reference proteome</keyword>
<dbReference type="Gene3D" id="4.10.1000.10">
    <property type="entry name" value="Zinc finger, CCCH-type"/>
    <property type="match status" value="1"/>
</dbReference>
<gene>
    <name evidence="8" type="ORF">RHSIM_Rhsim01G0257000</name>
</gene>
<dbReference type="FunFam" id="4.10.1000.10:FF:000003">
    <property type="entry name" value="Zinc finger CCCH domain-containing protein"/>
    <property type="match status" value="1"/>
</dbReference>
<dbReference type="InterPro" id="IPR000571">
    <property type="entry name" value="Znf_CCCH"/>
</dbReference>
<dbReference type="OrthoDB" id="410307at2759"/>